<proteinExistence type="predicted"/>
<accession>A0A3E2GVY0</accession>
<name>A0A3E2GVY0_SCYLI</name>
<gene>
    <name evidence="2" type="ORF">B7463_g11428</name>
</gene>
<evidence type="ECO:0000313" key="2">
    <source>
        <dbReference type="EMBL" id="RFU24913.1"/>
    </source>
</evidence>
<reference evidence="2 3" key="1">
    <citation type="submission" date="2018-05" db="EMBL/GenBank/DDBJ databases">
        <title>Draft genome sequence of Scytalidium lignicola DSM 105466, a ubiquitous saprotrophic fungus.</title>
        <authorList>
            <person name="Buettner E."/>
            <person name="Gebauer A.M."/>
            <person name="Hofrichter M."/>
            <person name="Liers C."/>
            <person name="Kellner H."/>
        </authorList>
    </citation>
    <scope>NUCLEOTIDE SEQUENCE [LARGE SCALE GENOMIC DNA]</scope>
    <source>
        <strain evidence="2 3">DSM 105466</strain>
    </source>
</reference>
<feature type="compositionally biased region" description="Low complexity" evidence="1">
    <location>
        <begin position="74"/>
        <end position="96"/>
    </location>
</feature>
<protein>
    <submittedName>
        <fullName evidence="2">Uncharacterized protein</fullName>
    </submittedName>
</protein>
<evidence type="ECO:0000313" key="3">
    <source>
        <dbReference type="Proteomes" id="UP000258309"/>
    </source>
</evidence>
<dbReference type="Proteomes" id="UP000258309">
    <property type="component" value="Unassembled WGS sequence"/>
</dbReference>
<feature type="compositionally biased region" description="Basic and acidic residues" evidence="1">
    <location>
        <begin position="59"/>
        <end position="68"/>
    </location>
</feature>
<feature type="region of interest" description="Disordered" evidence="1">
    <location>
        <begin position="59"/>
        <end position="103"/>
    </location>
</feature>
<organism evidence="2 3">
    <name type="scientific">Scytalidium lignicola</name>
    <name type="common">Hyphomycete</name>
    <dbReference type="NCBI Taxonomy" id="5539"/>
    <lineage>
        <taxon>Eukaryota</taxon>
        <taxon>Fungi</taxon>
        <taxon>Dikarya</taxon>
        <taxon>Ascomycota</taxon>
        <taxon>Pezizomycotina</taxon>
        <taxon>Leotiomycetes</taxon>
        <taxon>Leotiomycetes incertae sedis</taxon>
        <taxon>Scytalidium</taxon>
    </lineage>
</organism>
<sequence>MSSGDSVVMAMLMVGDGWMGEGSEWKSWVVRVKAGMEEEKPWGGFASGKKVVVRPLQQKRECEPDRRQGARQLAAPAAVRTTTPTSTPTVSTTTTGRPRRHARFQPLAATGRNTVDSGQMDRPRHRWAGVLVGCAREETVEKASRGVPASWAATEPVRFGNKFIFWASRCQANPVCFRTVHRSQERHDYYGIVWYSREQLEAVLAWSRAGVSGLANFTMRATRATVLWDGDQPCKKSASDNDGYDYPSTFR</sequence>
<keyword evidence="3" id="KW-1185">Reference proteome</keyword>
<feature type="non-terminal residue" evidence="2">
    <location>
        <position position="1"/>
    </location>
</feature>
<feature type="non-terminal residue" evidence="2">
    <location>
        <position position="251"/>
    </location>
</feature>
<dbReference type="AlphaFoldDB" id="A0A3E2GVY0"/>
<evidence type="ECO:0000256" key="1">
    <source>
        <dbReference type="SAM" id="MobiDB-lite"/>
    </source>
</evidence>
<dbReference type="EMBL" id="NCSJ02000388">
    <property type="protein sequence ID" value="RFU24913.1"/>
    <property type="molecule type" value="Genomic_DNA"/>
</dbReference>
<comment type="caution">
    <text evidence="2">The sequence shown here is derived from an EMBL/GenBank/DDBJ whole genome shotgun (WGS) entry which is preliminary data.</text>
</comment>